<feature type="region of interest" description="Disordered" evidence="1">
    <location>
        <begin position="1"/>
        <end position="83"/>
    </location>
</feature>
<dbReference type="Proteomes" id="UP001159641">
    <property type="component" value="Unassembled WGS sequence"/>
</dbReference>
<feature type="compositionally biased region" description="Low complexity" evidence="1">
    <location>
        <begin position="32"/>
        <end position="42"/>
    </location>
</feature>
<protein>
    <submittedName>
        <fullName evidence="2">Uncharacterized protein</fullName>
    </submittedName>
</protein>
<evidence type="ECO:0000313" key="2">
    <source>
        <dbReference type="EMBL" id="KAJ8782514.1"/>
    </source>
</evidence>
<dbReference type="AlphaFoldDB" id="A0AB34GSS6"/>
<accession>A0AB34GSS6</accession>
<proteinExistence type="predicted"/>
<gene>
    <name evidence="2" type="ORF">J1605_010038</name>
</gene>
<sequence length="128" mass="13190">MSTITAGAMGNGFTLQPLALSPRRSVDPRALSSSHSWSSRTGSLRHPGQAGDGQPGPSREAAPWGGEGGRHGEPPMVESVTSVGGMGAVATRILMARIRPSSATNRLGPRRLVTGPRCPYSPSATCVT</sequence>
<evidence type="ECO:0000256" key="1">
    <source>
        <dbReference type="SAM" id="MobiDB-lite"/>
    </source>
</evidence>
<evidence type="ECO:0000313" key="3">
    <source>
        <dbReference type="Proteomes" id="UP001159641"/>
    </source>
</evidence>
<keyword evidence="3" id="KW-1185">Reference proteome</keyword>
<reference evidence="2 3" key="1">
    <citation type="submission" date="2022-11" db="EMBL/GenBank/DDBJ databases">
        <title>Whole genome sequence of Eschrichtius robustus ER-17-0199.</title>
        <authorList>
            <person name="Bruniche-Olsen A."/>
            <person name="Black A.N."/>
            <person name="Fields C.J."/>
            <person name="Walden K."/>
            <person name="Dewoody J.A."/>
        </authorList>
    </citation>
    <scope>NUCLEOTIDE SEQUENCE [LARGE SCALE GENOMIC DNA]</scope>
    <source>
        <strain evidence="2">ER-17-0199</strain>
        <tissue evidence="2">Blubber</tissue>
    </source>
</reference>
<name>A0AB34GSS6_ESCRO</name>
<dbReference type="EMBL" id="JAIQCJ010002108">
    <property type="protein sequence ID" value="KAJ8782514.1"/>
    <property type="molecule type" value="Genomic_DNA"/>
</dbReference>
<organism evidence="2 3">
    <name type="scientific">Eschrichtius robustus</name>
    <name type="common">California gray whale</name>
    <name type="synonym">Eschrichtius gibbosus</name>
    <dbReference type="NCBI Taxonomy" id="9764"/>
    <lineage>
        <taxon>Eukaryota</taxon>
        <taxon>Metazoa</taxon>
        <taxon>Chordata</taxon>
        <taxon>Craniata</taxon>
        <taxon>Vertebrata</taxon>
        <taxon>Euteleostomi</taxon>
        <taxon>Mammalia</taxon>
        <taxon>Eutheria</taxon>
        <taxon>Laurasiatheria</taxon>
        <taxon>Artiodactyla</taxon>
        <taxon>Whippomorpha</taxon>
        <taxon>Cetacea</taxon>
        <taxon>Mysticeti</taxon>
        <taxon>Eschrichtiidae</taxon>
        <taxon>Eschrichtius</taxon>
    </lineage>
</organism>
<comment type="caution">
    <text evidence="2">The sequence shown here is derived from an EMBL/GenBank/DDBJ whole genome shotgun (WGS) entry which is preliminary data.</text>
</comment>